<dbReference type="Gene3D" id="3.20.20.70">
    <property type="entry name" value="Aldolase class I"/>
    <property type="match status" value="1"/>
</dbReference>
<keyword evidence="4" id="KW-1185">Reference proteome</keyword>
<comment type="caution">
    <text evidence="3">The sequence shown here is derived from an EMBL/GenBank/DDBJ whole genome shotgun (WGS) entry which is preliminary data.</text>
</comment>
<gene>
    <name evidence="3" type="primary">aroF</name>
    <name evidence="3" type="ORF">ACFFH7_03885</name>
</gene>
<dbReference type="NCBIfam" id="TIGR01361">
    <property type="entry name" value="DAHP_synth_Bsub"/>
    <property type="match status" value="1"/>
</dbReference>
<dbReference type="InterPro" id="IPR006218">
    <property type="entry name" value="DAHP1/KDSA"/>
</dbReference>
<evidence type="ECO:0000313" key="3">
    <source>
        <dbReference type="EMBL" id="MFC0540606.1"/>
    </source>
</evidence>
<evidence type="ECO:0000313" key="4">
    <source>
        <dbReference type="Proteomes" id="UP001589810"/>
    </source>
</evidence>
<reference evidence="3 4" key="1">
    <citation type="submission" date="2024-09" db="EMBL/GenBank/DDBJ databases">
        <authorList>
            <person name="Sun Q."/>
            <person name="Mori K."/>
        </authorList>
    </citation>
    <scope>NUCLEOTIDE SEQUENCE [LARGE SCALE GENOMIC DNA]</scope>
    <source>
        <strain evidence="3 4">TBRC 1432</strain>
    </source>
</reference>
<dbReference type="EC" id="2.5.1.54" evidence="3"/>
<evidence type="ECO:0000259" key="2">
    <source>
        <dbReference type="Pfam" id="PF00793"/>
    </source>
</evidence>
<dbReference type="Proteomes" id="UP001589810">
    <property type="component" value="Unassembled WGS sequence"/>
</dbReference>
<dbReference type="PANTHER" id="PTHR43018">
    <property type="entry name" value="PHOSPHO-2-DEHYDRO-3-DEOXYHEPTONATE ALDOLASE"/>
    <property type="match status" value="1"/>
</dbReference>
<dbReference type="InterPro" id="IPR006268">
    <property type="entry name" value="DAHP_syn_2"/>
</dbReference>
<dbReference type="RefSeq" id="WP_273939409.1">
    <property type="nucleotide sequence ID" value="NZ_CP097263.1"/>
</dbReference>
<dbReference type="PANTHER" id="PTHR43018:SF2">
    <property type="entry name" value="PHOSPHO-2-DEHYDRO-3-DEOXYHEPTONATE ALDOLASE"/>
    <property type="match status" value="1"/>
</dbReference>
<feature type="domain" description="DAHP synthetase I/KDSA" evidence="2">
    <location>
        <begin position="87"/>
        <end position="318"/>
    </location>
</feature>
<dbReference type="GO" id="GO:0003849">
    <property type="term" value="F:3-deoxy-7-phosphoheptulonate synthase activity"/>
    <property type="evidence" value="ECO:0007669"/>
    <property type="project" value="UniProtKB-EC"/>
</dbReference>
<evidence type="ECO:0000256" key="1">
    <source>
        <dbReference type="ARBA" id="ARBA00022679"/>
    </source>
</evidence>
<dbReference type="NCBIfam" id="NF009239">
    <property type="entry name" value="PRK12595.1"/>
    <property type="match status" value="1"/>
</dbReference>
<dbReference type="InterPro" id="IPR013785">
    <property type="entry name" value="Aldolase_TIM"/>
</dbReference>
<organism evidence="3 4">
    <name type="scientific">Kutzneria chonburiensis</name>
    <dbReference type="NCBI Taxonomy" id="1483604"/>
    <lineage>
        <taxon>Bacteria</taxon>
        <taxon>Bacillati</taxon>
        <taxon>Actinomycetota</taxon>
        <taxon>Actinomycetes</taxon>
        <taxon>Pseudonocardiales</taxon>
        <taxon>Pseudonocardiaceae</taxon>
        <taxon>Kutzneria</taxon>
    </lineage>
</organism>
<dbReference type="SUPFAM" id="SSF51569">
    <property type="entry name" value="Aldolase"/>
    <property type="match status" value="1"/>
</dbReference>
<accession>A0ABV6MJY5</accession>
<protein>
    <submittedName>
        <fullName evidence="3">3-deoxy-7-phosphoheptulonate synthase</fullName>
        <ecNumber evidence="3">2.5.1.54</ecNumber>
    </submittedName>
</protein>
<dbReference type="InterPro" id="IPR052899">
    <property type="entry name" value="Class-I_DAHP_synthase"/>
</dbReference>
<dbReference type="Pfam" id="PF00793">
    <property type="entry name" value="DAHP_synth_1"/>
    <property type="match status" value="1"/>
</dbReference>
<dbReference type="NCBIfam" id="NF006421">
    <property type="entry name" value="PRK08673.1"/>
    <property type="match status" value="1"/>
</dbReference>
<name>A0ABV6MJY5_9PSEU</name>
<sequence length="359" mass="38055">MTTVILLQEHTTRDQLSDVVDRLSDVDKSPNVHSDTLVSTSASAAAARDAVGALPQVVHVQGLTADYPKAALGARHGMSKVRLGSSVIGGNGFTVIAGPCSVETPDQMMRTSMAVRASGAHALRGGVFKPRTSPYAFQGLGRDGLSLALEAREATGLPFVTEIMDLRDLPLLAESVDMLQVGARNMQNYSLLREIGSTRVPVLLKRGLAATIDETLMAAEYLLDGGNEQVVLCERGIRTFESSYRFTLDVAALTVLRERTHLPVIVDPSHAAGASGRVIPLALAAAACGADGIIVESHCDPSVAKCDGAQALPVEQLPDLMRRLRFAVASADRRLVLNSPAPQRQAAVLYGQEVTQKAS</sequence>
<dbReference type="EMBL" id="JBHLUD010000001">
    <property type="protein sequence ID" value="MFC0540606.1"/>
    <property type="molecule type" value="Genomic_DNA"/>
</dbReference>
<proteinExistence type="predicted"/>
<keyword evidence="1 3" id="KW-0808">Transferase</keyword>